<protein>
    <submittedName>
        <fullName evidence="1">Flagellar protein</fullName>
    </submittedName>
</protein>
<dbReference type="Pfam" id="PF17963">
    <property type="entry name" value="Big_9"/>
    <property type="match status" value="1"/>
</dbReference>
<feature type="non-terminal residue" evidence="1">
    <location>
        <position position="1"/>
    </location>
</feature>
<sequence>DMTWNPADPSQPATVDIVATDDLNVAEINPQALLVGDDIPSGSHTYLLLASLAGLDLQLGSAGIGFNIDEGHTGDMTFNYSALISADALADYVLVLQKFDEATGQWTAISGPGQADLLSLSLFGGTTITVDGLEAGQYRAFMAFDGLLGVGLVGTLSATMDLYDLSQVGGYEVVAASGNVITDAGIDGSADTATVFTTVSSVNGEAVVAGGTTIEGTYGTLVIHPNGSYTYTPYSDVTGLGQVDQFTYTLSDPIGG</sequence>
<dbReference type="InterPro" id="IPR055014">
    <property type="entry name" value="BapA_Bap-like_C"/>
</dbReference>
<keyword evidence="1" id="KW-0966">Cell projection</keyword>
<dbReference type="RefSeq" id="WP_216071386.1">
    <property type="nucleotide sequence ID" value="NZ_WTTL01000129.1"/>
</dbReference>
<organism evidence="1 2">
    <name type="scientific">Acinetobacter haemolyticus</name>
    <dbReference type="NCBI Taxonomy" id="29430"/>
    <lineage>
        <taxon>Bacteria</taxon>
        <taxon>Pseudomonadati</taxon>
        <taxon>Pseudomonadota</taxon>
        <taxon>Gammaproteobacteria</taxon>
        <taxon>Moraxellales</taxon>
        <taxon>Moraxellaceae</taxon>
        <taxon>Acinetobacter</taxon>
    </lineage>
</organism>
<name>A0AAJ3D9L6_ACIHA</name>
<feature type="non-terminal residue" evidence="1">
    <location>
        <position position="256"/>
    </location>
</feature>
<keyword evidence="1" id="KW-0969">Cilium</keyword>
<accession>A0AAJ3D9L6</accession>
<dbReference type="EMBL" id="WTTO01000146">
    <property type="protein sequence ID" value="NAR74997.1"/>
    <property type="molecule type" value="Genomic_DNA"/>
</dbReference>
<proteinExistence type="predicted"/>
<dbReference type="InterPro" id="IPR010221">
    <property type="entry name" value="VCBS_dom"/>
</dbReference>
<evidence type="ECO:0000313" key="1">
    <source>
        <dbReference type="EMBL" id="NAR74997.1"/>
    </source>
</evidence>
<reference evidence="1 2" key="1">
    <citation type="submission" date="2019-12" db="EMBL/GenBank/DDBJ databases">
        <title>Acinetobacter haemolyticus comparative genomics.</title>
        <authorList>
            <person name="Castro-Jaimes S."/>
            <person name="Bello-Lopez E."/>
            <person name="Velazquez-Acosta C."/>
            <person name="Volkow-Fernandez P."/>
            <person name="Lozano-Zarain P."/>
            <person name="Castillo Ramirez S."/>
            <person name="Cevallos M.A."/>
        </authorList>
    </citation>
    <scope>NUCLEOTIDE SEQUENCE [LARGE SCALE GENOMIC DNA]</scope>
    <source>
        <strain evidence="1 2">AN10</strain>
    </source>
</reference>
<evidence type="ECO:0000313" key="2">
    <source>
        <dbReference type="Proteomes" id="UP000451048"/>
    </source>
</evidence>
<dbReference type="Proteomes" id="UP000451048">
    <property type="component" value="Unassembled WGS sequence"/>
</dbReference>
<dbReference type="NCBIfam" id="NF045619">
    <property type="entry name" value="adhes_GNV_Cterm"/>
    <property type="match status" value="1"/>
</dbReference>
<gene>
    <name evidence="1" type="ORF">GPS52_16480</name>
</gene>
<dbReference type="NCBIfam" id="TIGR01965">
    <property type="entry name" value="VCBS_repeat"/>
    <property type="match status" value="1"/>
</dbReference>
<keyword evidence="1" id="KW-0282">Flagellum</keyword>
<comment type="caution">
    <text evidence="1">The sequence shown here is derived from an EMBL/GenBank/DDBJ whole genome shotgun (WGS) entry which is preliminary data.</text>
</comment>
<dbReference type="AlphaFoldDB" id="A0AAJ3D9L6"/>